<dbReference type="Pfam" id="PF07681">
    <property type="entry name" value="DoxX"/>
    <property type="match status" value="1"/>
</dbReference>
<feature type="transmembrane region" description="Helical" evidence="5">
    <location>
        <begin position="6"/>
        <end position="26"/>
    </location>
</feature>
<feature type="transmembrane region" description="Helical" evidence="5">
    <location>
        <begin position="73"/>
        <end position="92"/>
    </location>
</feature>
<accession>A0A1I4T1W1</accession>
<evidence type="ECO:0000256" key="4">
    <source>
        <dbReference type="ARBA" id="ARBA00023136"/>
    </source>
</evidence>
<evidence type="ECO:0000313" key="6">
    <source>
        <dbReference type="EMBL" id="SFM70560.1"/>
    </source>
</evidence>
<evidence type="ECO:0000256" key="2">
    <source>
        <dbReference type="ARBA" id="ARBA00022692"/>
    </source>
</evidence>
<comment type="subcellular location">
    <subcellularLocation>
        <location evidence="1">Membrane</location>
        <topology evidence="1">Multi-pass membrane protein</topology>
    </subcellularLocation>
</comment>
<dbReference type="AlphaFoldDB" id="A0A1I4T1W1"/>
<evidence type="ECO:0000256" key="1">
    <source>
        <dbReference type="ARBA" id="ARBA00004141"/>
    </source>
</evidence>
<evidence type="ECO:0000256" key="3">
    <source>
        <dbReference type="ARBA" id="ARBA00022989"/>
    </source>
</evidence>
<keyword evidence="2 5" id="KW-0812">Transmembrane</keyword>
<dbReference type="STRING" id="582667.SAMN05192568_10484"/>
<sequence>MTWLDLIAVPLLAKICLVSMFPLSAYDKIVHWGEAMDQAKSGPLPFPALLLILGIAVEAITPALIVIGLWDRAAAFVLAGFCVITALLYHQFWRFPRFWSKNGDGRAHLWDFFKNFGLVGGLLLVLIGGNYEPVSQVAARPLSNGPSSITPILDHR</sequence>
<proteinExistence type="predicted"/>
<feature type="transmembrane region" description="Helical" evidence="5">
    <location>
        <begin position="112"/>
        <end position="131"/>
    </location>
</feature>
<keyword evidence="7" id="KW-1185">Reference proteome</keyword>
<protein>
    <submittedName>
        <fullName evidence="6">Putative oxidoreductase</fullName>
    </submittedName>
</protein>
<dbReference type="Proteomes" id="UP000199048">
    <property type="component" value="Unassembled WGS sequence"/>
</dbReference>
<gene>
    <name evidence="6" type="ORF">SAMN05192568_10484</name>
</gene>
<evidence type="ECO:0000313" key="7">
    <source>
        <dbReference type="Proteomes" id="UP000199048"/>
    </source>
</evidence>
<dbReference type="RefSeq" id="WP_244537356.1">
    <property type="nucleotide sequence ID" value="NZ_FOTK01000048.1"/>
</dbReference>
<dbReference type="InterPro" id="IPR032808">
    <property type="entry name" value="DoxX"/>
</dbReference>
<name>A0A1I4T1W1_9HYPH</name>
<dbReference type="GO" id="GO:0016020">
    <property type="term" value="C:membrane"/>
    <property type="evidence" value="ECO:0007669"/>
    <property type="project" value="UniProtKB-SubCell"/>
</dbReference>
<keyword evidence="4 5" id="KW-0472">Membrane</keyword>
<feature type="transmembrane region" description="Helical" evidence="5">
    <location>
        <begin position="46"/>
        <end position="67"/>
    </location>
</feature>
<dbReference type="EMBL" id="FOTK01000048">
    <property type="protein sequence ID" value="SFM70560.1"/>
    <property type="molecule type" value="Genomic_DNA"/>
</dbReference>
<organism evidence="6 7">
    <name type="scientific">Methylobacterium pseudosasicola</name>
    <dbReference type="NCBI Taxonomy" id="582667"/>
    <lineage>
        <taxon>Bacteria</taxon>
        <taxon>Pseudomonadati</taxon>
        <taxon>Pseudomonadota</taxon>
        <taxon>Alphaproteobacteria</taxon>
        <taxon>Hyphomicrobiales</taxon>
        <taxon>Methylobacteriaceae</taxon>
        <taxon>Methylobacterium</taxon>
    </lineage>
</organism>
<keyword evidence="3 5" id="KW-1133">Transmembrane helix</keyword>
<reference evidence="7" key="1">
    <citation type="submission" date="2016-10" db="EMBL/GenBank/DDBJ databases">
        <authorList>
            <person name="Varghese N."/>
            <person name="Submissions S."/>
        </authorList>
    </citation>
    <scope>NUCLEOTIDE SEQUENCE [LARGE SCALE GENOMIC DNA]</scope>
    <source>
        <strain evidence="7">BL36</strain>
    </source>
</reference>
<evidence type="ECO:0000256" key="5">
    <source>
        <dbReference type="SAM" id="Phobius"/>
    </source>
</evidence>